<accession>A0A0E0DDJ5</accession>
<feature type="transmembrane region" description="Helical" evidence="1">
    <location>
        <begin position="44"/>
        <end position="71"/>
    </location>
</feature>
<evidence type="ECO:0000256" key="1">
    <source>
        <dbReference type="SAM" id="Phobius"/>
    </source>
</evidence>
<name>A0A0E0DDJ5_9ORYZ</name>
<dbReference type="EnsemblPlants" id="OMERI04G09820.8">
    <property type="protein sequence ID" value="OMERI04G09820.8"/>
    <property type="gene ID" value="OMERI04G09820"/>
</dbReference>
<keyword evidence="1" id="KW-0812">Transmembrane</keyword>
<keyword evidence="1" id="KW-1133">Transmembrane helix</keyword>
<sequence>SWALHLHCGFSLASFGRLRASLFKEALLLSFSLQPTGERARASQLLFLPPCVAASAAAAALGFCLVFHSIADLRIKDAKKSEPLTVQAAGRSAAS</sequence>
<keyword evidence="1" id="KW-0472">Membrane</keyword>
<organism evidence="2">
    <name type="scientific">Oryza meridionalis</name>
    <dbReference type="NCBI Taxonomy" id="40149"/>
    <lineage>
        <taxon>Eukaryota</taxon>
        <taxon>Viridiplantae</taxon>
        <taxon>Streptophyta</taxon>
        <taxon>Embryophyta</taxon>
        <taxon>Tracheophyta</taxon>
        <taxon>Spermatophyta</taxon>
        <taxon>Magnoliopsida</taxon>
        <taxon>Liliopsida</taxon>
        <taxon>Poales</taxon>
        <taxon>Poaceae</taxon>
        <taxon>BOP clade</taxon>
        <taxon>Oryzoideae</taxon>
        <taxon>Oryzeae</taxon>
        <taxon>Oryzinae</taxon>
        <taxon>Oryza</taxon>
    </lineage>
</organism>
<reference evidence="2" key="1">
    <citation type="submission" date="2015-04" db="UniProtKB">
        <authorList>
            <consortium name="EnsemblPlants"/>
        </authorList>
    </citation>
    <scope>IDENTIFICATION</scope>
</reference>
<dbReference type="AlphaFoldDB" id="A0A0E0DDJ5"/>
<dbReference type="Gramene" id="OMERI04G09820.8">
    <property type="protein sequence ID" value="OMERI04G09820.8"/>
    <property type="gene ID" value="OMERI04G09820"/>
</dbReference>
<reference evidence="2" key="2">
    <citation type="submission" date="2018-05" db="EMBL/GenBank/DDBJ databases">
        <title>OmerRS3 (Oryza meridionalis Reference Sequence Version 3).</title>
        <authorList>
            <person name="Zhang J."/>
            <person name="Kudrna D."/>
            <person name="Lee S."/>
            <person name="Talag J."/>
            <person name="Welchert J."/>
            <person name="Wing R.A."/>
        </authorList>
    </citation>
    <scope>NUCLEOTIDE SEQUENCE [LARGE SCALE GENOMIC DNA]</scope>
    <source>
        <strain evidence="2">cv. OR44</strain>
    </source>
</reference>
<evidence type="ECO:0000313" key="2">
    <source>
        <dbReference type="EnsemblPlants" id="OMERI04G09820.8"/>
    </source>
</evidence>
<protein>
    <submittedName>
        <fullName evidence="2">Uncharacterized protein</fullName>
    </submittedName>
</protein>
<dbReference type="Proteomes" id="UP000008021">
    <property type="component" value="Chromosome 4"/>
</dbReference>
<dbReference type="HOGENOM" id="CLU_2378940_0_0_1"/>
<evidence type="ECO:0000313" key="3">
    <source>
        <dbReference type="Proteomes" id="UP000008021"/>
    </source>
</evidence>
<proteinExistence type="predicted"/>
<keyword evidence="3" id="KW-1185">Reference proteome</keyword>